<protein>
    <submittedName>
        <fullName evidence="3">Unannotated protein</fullName>
    </submittedName>
</protein>
<reference evidence="3" key="1">
    <citation type="submission" date="2020-05" db="EMBL/GenBank/DDBJ databases">
        <authorList>
            <person name="Chiriac C."/>
            <person name="Salcher M."/>
            <person name="Ghai R."/>
            <person name="Kavagutti S V."/>
        </authorList>
    </citation>
    <scope>NUCLEOTIDE SEQUENCE</scope>
</reference>
<dbReference type="AlphaFoldDB" id="A0A6J6YVJ0"/>
<keyword evidence="2" id="KW-0812">Transmembrane</keyword>
<evidence type="ECO:0000256" key="2">
    <source>
        <dbReference type="SAM" id="Phobius"/>
    </source>
</evidence>
<gene>
    <name evidence="3" type="ORF">UFOPK3004_01252</name>
</gene>
<name>A0A6J6YVJ0_9ZZZZ</name>
<dbReference type="EMBL" id="CAFAAL010000121">
    <property type="protein sequence ID" value="CAB4811156.1"/>
    <property type="molecule type" value="Genomic_DNA"/>
</dbReference>
<keyword evidence="2" id="KW-0472">Membrane</keyword>
<organism evidence="3">
    <name type="scientific">freshwater metagenome</name>
    <dbReference type="NCBI Taxonomy" id="449393"/>
    <lineage>
        <taxon>unclassified sequences</taxon>
        <taxon>metagenomes</taxon>
        <taxon>ecological metagenomes</taxon>
    </lineage>
</organism>
<proteinExistence type="predicted"/>
<keyword evidence="2" id="KW-1133">Transmembrane helix</keyword>
<evidence type="ECO:0000313" key="3">
    <source>
        <dbReference type="EMBL" id="CAB4811156.1"/>
    </source>
</evidence>
<accession>A0A6J6YVJ0</accession>
<feature type="region of interest" description="Disordered" evidence="1">
    <location>
        <begin position="271"/>
        <end position="320"/>
    </location>
</feature>
<evidence type="ECO:0000256" key="1">
    <source>
        <dbReference type="SAM" id="MobiDB-lite"/>
    </source>
</evidence>
<feature type="transmembrane region" description="Helical" evidence="2">
    <location>
        <begin position="91"/>
        <end position="109"/>
    </location>
</feature>
<feature type="compositionally biased region" description="Low complexity" evidence="1">
    <location>
        <begin position="296"/>
        <end position="320"/>
    </location>
</feature>
<feature type="transmembrane region" description="Helical" evidence="2">
    <location>
        <begin position="115"/>
        <end position="132"/>
    </location>
</feature>
<feature type="transmembrane region" description="Helical" evidence="2">
    <location>
        <begin position="144"/>
        <end position="160"/>
    </location>
</feature>
<sequence>MDFKEIERFAAKVRAALSHLSVEQIAHLTEGLEANVKASVDDGRGLPDVETYVKELLSGAGLDIEKSAGTHKAFRWIRAFIKSLLNWFRGLNGQIRLLVGVVAFFALTVFTTDNWTIAVVVVAVILISVSRASLSEDRQRNKSIAVGLAISFAVLGWAFVSGEDQNYDPYGSVKTYCPDDSNLEERIAFPTKDVPNLVGKTWDVATAEARLWWAGGVELEAINPEVFQGTGVSMTGGLFIVSQQGDPVLFHTICDSGALIPVVLDPRGSTVTTLTPEEFPGDTTTSVLPSDDNGGSNSTTSSSVPKSKTPSASTTTTTRP</sequence>